<dbReference type="Proteomes" id="UP000307140">
    <property type="component" value="Unassembled WGS sequence"/>
</dbReference>
<evidence type="ECO:0000313" key="2">
    <source>
        <dbReference type="EMBL" id="TMM29920.1"/>
    </source>
</evidence>
<evidence type="ECO:0008006" key="4">
    <source>
        <dbReference type="Google" id="ProtNLM"/>
    </source>
</evidence>
<dbReference type="InterPro" id="IPR027417">
    <property type="entry name" value="P-loop_NTPase"/>
</dbReference>
<feature type="coiled-coil region" evidence="1">
    <location>
        <begin position="509"/>
        <end position="536"/>
    </location>
</feature>
<gene>
    <name evidence="2" type="ORF">FDT66_08615</name>
</gene>
<evidence type="ECO:0000313" key="3">
    <source>
        <dbReference type="Proteomes" id="UP000307140"/>
    </source>
</evidence>
<reference evidence="2 3" key="1">
    <citation type="submission" date="2019-05" db="EMBL/GenBank/DDBJ databases">
        <title>Polaribacter aestuariivivens sp. nov., isolated from a tidal flat.</title>
        <authorList>
            <person name="Yoon J.-H."/>
        </authorList>
    </citation>
    <scope>NUCLEOTIDE SEQUENCE [LARGE SCALE GENOMIC DNA]</scope>
    <source>
        <strain evidence="2 3">DBTF-3</strain>
    </source>
</reference>
<protein>
    <recommendedName>
        <fullName evidence="4">ATP-binding protein</fullName>
    </recommendedName>
</protein>
<accession>A0A5S3N3T4</accession>
<dbReference type="EMBL" id="VANR01000004">
    <property type="protein sequence ID" value="TMM29920.1"/>
    <property type="molecule type" value="Genomic_DNA"/>
</dbReference>
<proteinExistence type="predicted"/>
<dbReference type="AlphaFoldDB" id="A0A5S3N3T4"/>
<organism evidence="2 3">
    <name type="scientific">Polaribacter aestuariivivens</name>
    <dbReference type="NCBI Taxonomy" id="2304626"/>
    <lineage>
        <taxon>Bacteria</taxon>
        <taxon>Pseudomonadati</taxon>
        <taxon>Bacteroidota</taxon>
        <taxon>Flavobacteriia</taxon>
        <taxon>Flavobacteriales</taxon>
        <taxon>Flavobacteriaceae</taxon>
    </lineage>
</organism>
<comment type="caution">
    <text evidence="2">The sequence shown here is derived from an EMBL/GenBank/DDBJ whole genome shotgun (WGS) entry which is preliminary data.</text>
</comment>
<dbReference type="OrthoDB" id="1109088at2"/>
<name>A0A5S3N3T4_9FLAO</name>
<dbReference type="Gene3D" id="3.40.50.300">
    <property type="entry name" value="P-loop containing nucleotide triphosphate hydrolases"/>
    <property type="match status" value="1"/>
</dbReference>
<keyword evidence="1" id="KW-0175">Coiled coil</keyword>
<dbReference type="SUPFAM" id="SSF52540">
    <property type="entry name" value="P-loop containing nucleoside triphosphate hydrolases"/>
    <property type="match status" value="1"/>
</dbReference>
<keyword evidence="3" id="KW-1185">Reference proteome</keyword>
<sequence length="998" mass="115639">MEEIILQQKNTIATLYENQLLSVFLEKVTTHHKTMQKIAHLQKELIAKTFTEEEETKAFEALDTYKKELENIVTSYFSNISSVEEVSFHNYYTSLDTHLERLDVTVTRTQDRERFFASDTDSKTLKFKKGVKRTLFNVSKIPLKTVNVFRKTKKEVVFWQQQVPFKNATAYYFKSELTKKLAPAIDAIHKEISEITNVYWKIDNVIDQSIERLLSDKKALSFSENIVDVLEDVPSLETRIERHRLAFTEIFETNALQYTDALYKADTFELSANFFNSNKVENYQKSVSEKYEKDTKLWQNTFNVLESDWELDIEIFKIIFSVIFKYNLLERSIDKRSDVIQNELENIKTYLSNVKSTISKAKTKADIKSTFVSELKNVNKSFKKLVEETSIRVTNLELPLQINQFEENVLQVLKTLSTKRAISSDMDFATKTATSSINYISPYELVMYQSWPSLLTTIKQAKVDLNVKVTSFIDDINALAQVSEFNLESALSLFDNDTEDSISTENSPKKVALEGLERSEEKIEELKSTLANLNVSNGEFIKPSIHKFHKSILELTDTENILEIRLTIAKAKSIEKSKLLKEKVINNIKNFVPVAINYSQKKYTKTASRVKHLLIRTGLYKEIVDVNSDLSDFLKQAEQALDELPYVYQRLFRSETLQNETLFIGRTEALKSLDTAYENFNKNHYAASVIVGEKGSGKTSLIHHFLNQQKKLPKTIFLTPKVNISEPTEFITFLKTSFKKDFETVEEWISFFNSGKQKIIILEDLQYLYFRKVGGFNALHLLANVISATKKNIFWIVTSSKYAFQYLDKSIQISELFAFQIEMNEIDKQTITEALIKRHKISGYNLHFEKPPVAYLTKKFLKSPAEVQQEILKEEFFSDINKIAQSNFRIAFMYWIRSTVKVSGSTIYMRSLKSINTSFLNKLAPAKLLLLNSILLQERLTIDDIVELSSLNEQHTKNVVHALYEKGLLTMENEEFYTINIFLYRQITSLLKSKNVIH</sequence>
<evidence type="ECO:0000256" key="1">
    <source>
        <dbReference type="SAM" id="Coils"/>
    </source>
</evidence>
<dbReference type="RefSeq" id="WP_138535770.1">
    <property type="nucleotide sequence ID" value="NZ_VANR01000004.1"/>
</dbReference>